<keyword evidence="1 4" id="KW-0812">Transmembrane</keyword>
<evidence type="ECO:0000256" key="1">
    <source>
        <dbReference type="ARBA" id="ARBA00022692"/>
    </source>
</evidence>
<evidence type="ECO:0000259" key="5">
    <source>
        <dbReference type="PROSITE" id="PS50850"/>
    </source>
</evidence>
<dbReference type="CDD" id="cd17324">
    <property type="entry name" value="MFS_NepI_like"/>
    <property type="match status" value="1"/>
</dbReference>
<feature type="transmembrane region" description="Helical" evidence="4">
    <location>
        <begin position="20"/>
        <end position="38"/>
    </location>
</feature>
<dbReference type="Pfam" id="PF07690">
    <property type="entry name" value="MFS_1"/>
    <property type="match status" value="1"/>
</dbReference>
<feature type="transmembrane region" description="Helical" evidence="4">
    <location>
        <begin position="349"/>
        <end position="367"/>
    </location>
</feature>
<feature type="domain" description="Major facilitator superfamily (MFS) profile" evidence="5">
    <location>
        <begin position="16"/>
        <end position="398"/>
    </location>
</feature>
<comment type="caution">
    <text evidence="6">The sequence shown here is derived from an EMBL/GenBank/DDBJ whole genome shotgun (WGS) entry which is preliminary data.</text>
</comment>
<evidence type="ECO:0000256" key="3">
    <source>
        <dbReference type="ARBA" id="ARBA00023136"/>
    </source>
</evidence>
<feature type="transmembrane region" description="Helical" evidence="4">
    <location>
        <begin position="109"/>
        <end position="130"/>
    </location>
</feature>
<dbReference type="Gene3D" id="1.20.1250.20">
    <property type="entry name" value="MFS general substrate transporter like domains"/>
    <property type="match status" value="1"/>
</dbReference>
<dbReference type="SUPFAM" id="SSF103473">
    <property type="entry name" value="MFS general substrate transporter"/>
    <property type="match status" value="1"/>
</dbReference>
<reference evidence="7" key="1">
    <citation type="journal article" date="2019" name="Int. J. Syst. Evol. Microbiol.">
        <title>The Global Catalogue of Microorganisms (GCM) 10K type strain sequencing project: providing services to taxonomists for standard genome sequencing and annotation.</title>
        <authorList>
            <consortium name="The Broad Institute Genomics Platform"/>
            <consortium name="The Broad Institute Genome Sequencing Center for Infectious Disease"/>
            <person name="Wu L."/>
            <person name="Ma J."/>
        </authorList>
    </citation>
    <scope>NUCLEOTIDE SEQUENCE [LARGE SCALE GENOMIC DNA]</scope>
    <source>
        <strain evidence="7">KCTC 52640</strain>
    </source>
</reference>
<dbReference type="PANTHER" id="PTHR42910:SF1">
    <property type="entry name" value="MAJOR FACILITATOR SUPERFAMILY (MFS) PROFILE DOMAIN-CONTAINING PROTEIN"/>
    <property type="match status" value="1"/>
</dbReference>
<evidence type="ECO:0000256" key="2">
    <source>
        <dbReference type="ARBA" id="ARBA00022989"/>
    </source>
</evidence>
<dbReference type="Proteomes" id="UP001595462">
    <property type="component" value="Unassembled WGS sequence"/>
</dbReference>
<feature type="transmembrane region" description="Helical" evidence="4">
    <location>
        <begin position="142"/>
        <end position="164"/>
    </location>
</feature>
<dbReference type="InterPro" id="IPR020846">
    <property type="entry name" value="MFS_dom"/>
</dbReference>
<feature type="transmembrane region" description="Helical" evidence="4">
    <location>
        <begin position="50"/>
        <end position="73"/>
    </location>
</feature>
<name>A0ABV7EX78_9GAMM</name>
<organism evidence="6 7">
    <name type="scientific">Salinisphaera aquimarina</name>
    <dbReference type="NCBI Taxonomy" id="2094031"/>
    <lineage>
        <taxon>Bacteria</taxon>
        <taxon>Pseudomonadati</taxon>
        <taxon>Pseudomonadota</taxon>
        <taxon>Gammaproteobacteria</taxon>
        <taxon>Salinisphaerales</taxon>
        <taxon>Salinisphaeraceae</taxon>
        <taxon>Salinisphaera</taxon>
    </lineage>
</organism>
<accession>A0ABV7EX78</accession>
<feature type="transmembrane region" description="Helical" evidence="4">
    <location>
        <begin position="286"/>
        <end position="304"/>
    </location>
</feature>
<dbReference type="EMBL" id="JBHRSS010000010">
    <property type="protein sequence ID" value="MFC3106202.1"/>
    <property type="molecule type" value="Genomic_DNA"/>
</dbReference>
<feature type="transmembrane region" description="Helical" evidence="4">
    <location>
        <begin position="258"/>
        <end position="279"/>
    </location>
</feature>
<dbReference type="PANTHER" id="PTHR42910">
    <property type="entry name" value="TRANSPORTER SCO4007-RELATED"/>
    <property type="match status" value="1"/>
</dbReference>
<proteinExistence type="predicted"/>
<gene>
    <name evidence="6" type="ORF">ACFOSU_20200</name>
</gene>
<dbReference type="PROSITE" id="PS50850">
    <property type="entry name" value="MFS"/>
    <property type="match status" value="1"/>
</dbReference>
<feature type="transmembrane region" description="Helical" evidence="4">
    <location>
        <begin position="85"/>
        <end position="103"/>
    </location>
</feature>
<dbReference type="PROSITE" id="PS51257">
    <property type="entry name" value="PROKAR_LIPOPROTEIN"/>
    <property type="match status" value="1"/>
</dbReference>
<evidence type="ECO:0000256" key="4">
    <source>
        <dbReference type="SAM" id="Phobius"/>
    </source>
</evidence>
<protein>
    <submittedName>
        <fullName evidence="6">MFS transporter</fullName>
    </submittedName>
</protein>
<feature type="transmembrane region" description="Helical" evidence="4">
    <location>
        <begin position="225"/>
        <end position="246"/>
    </location>
</feature>
<feature type="transmembrane region" description="Helical" evidence="4">
    <location>
        <begin position="170"/>
        <end position="188"/>
    </location>
</feature>
<feature type="transmembrane region" description="Helical" evidence="4">
    <location>
        <begin position="373"/>
        <end position="392"/>
    </location>
</feature>
<sequence length="408" mass="42576">MTDQRSTNSPPPLTPSTPLVWLMAVACGLSVGGIYYAQPLLDLLARTFDVSSAAAASIVTVTQLGFVAGLVFLVPLGDFFNRRRLVPMVSVGACLSLACAAFAPGFYGFLLASFLIGLTSTAAQIMVPMAAHLAADDQRGAVVGRVMSGLLIGILLARAFSGLIADVAGWRAVFGCASVVLLVLAYLLHRVLPDTQATGERMHYGRVLGSIAGLIVDEPVLRRRIVYGTLGFASFTIMWTTLPFLLAPAPYGYSETTIGLFSLLGAAGAIGASLAGRLHDGGRSQLGTAGFIVSALLAFVLMAALPHSLIALVIGILLMDLGVQGVQILNQSMIYTLRPEARSRITTAYMSCFFLGGAAGSLMAGVAYDIAGWPGAMTVAGVLEAAALVFWWTEPRRTAVADTAATGQ</sequence>
<dbReference type="InterPro" id="IPR036259">
    <property type="entry name" value="MFS_trans_sf"/>
</dbReference>
<feature type="transmembrane region" description="Helical" evidence="4">
    <location>
        <begin position="310"/>
        <end position="329"/>
    </location>
</feature>
<keyword evidence="7" id="KW-1185">Reference proteome</keyword>
<keyword evidence="3 4" id="KW-0472">Membrane</keyword>
<evidence type="ECO:0000313" key="6">
    <source>
        <dbReference type="EMBL" id="MFC3106202.1"/>
    </source>
</evidence>
<dbReference type="RefSeq" id="WP_380691812.1">
    <property type="nucleotide sequence ID" value="NZ_JBHRSS010000010.1"/>
</dbReference>
<dbReference type="InterPro" id="IPR011701">
    <property type="entry name" value="MFS"/>
</dbReference>
<evidence type="ECO:0000313" key="7">
    <source>
        <dbReference type="Proteomes" id="UP001595462"/>
    </source>
</evidence>
<keyword evidence="2 4" id="KW-1133">Transmembrane helix</keyword>